<evidence type="ECO:0000256" key="1">
    <source>
        <dbReference type="ARBA" id="ARBA00010577"/>
    </source>
</evidence>
<feature type="region of interest" description="Disordered" evidence="3">
    <location>
        <begin position="127"/>
        <end position="158"/>
    </location>
</feature>
<keyword evidence="4" id="KW-0969">Cilium</keyword>
<sequence length="158" mass="16012">MGLSVNPTQGLGKDAFLQLLVTQMQYQDPLAPTDDTQFIAQLAQFTALEQMTNVAQTDAQILQTLTDMARWLQVAAVHNLLGAQVRLDDGNGGSVDGVVTAIRFGQDGPQVVVGGQAYPISALVEVGTDSEPSTGGASAGAGAAGSTAGIAASPSTAP</sequence>
<dbReference type="AlphaFoldDB" id="A0A917NEA6"/>
<proteinExistence type="inferred from homology"/>
<keyword evidence="2" id="KW-1005">Bacterial flagellum biogenesis</keyword>
<keyword evidence="4" id="KW-0282">Flagellum</keyword>
<accession>A0A917NEA6</accession>
<organism evidence="4 5">
    <name type="scientific">Alicyclobacillus cellulosilyticus</name>
    <dbReference type="NCBI Taxonomy" id="1003997"/>
    <lineage>
        <taxon>Bacteria</taxon>
        <taxon>Bacillati</taxon>
        <taxon>Bacillota</taxon>
        <taxon>Bacilli</taxon>
        <taxon>Bacillales</taxon>
        <taxon>Alicyclobacillaceae</taxon>
        <taxon>Alicyclobacillus</taxon>
    </lineage>
</organism>
<comment type="caution">
    <text evidence="4">The sequence shown here is derived from an EMBL/GenBank/DDBJ whole genome shotgun (WGS) entry which is preliminary data.</text>
</comment>
<protein>
    <submittedName>
        <fullName evidence="4">Flagellar hook assembly protein FlgD</fullName>
    </submittedName>
</protein>
<comment type="similarity">
    <text evidence="1">Belongs to the FlgD family.</text>
</comment>
<feature type="compositionally biased region" description="Low complexity" evidence="3">
    <location>
        <begin position="144"/>
        <end position="158"/>
    </location>
</feature>
<keyword evidence="5" id="KW-1185">Reference proteome</keyword>
<evidence type="ECO:0000313" key="4">
    <source>
        <dbReference type="EMBL" id="GGI94735.1"/>
    </source>
</evidence>
<evidence type="ECO:0000313" key="5">
    <source>
        <dbReference type="Proteomes" id="UP000637695"/>
    </source>
</evidence>
<reference evidence="4" key="1">
    <citation type="journal article" date="2014" name="Int. J. Syst. Evol. Microbiol.">
        <title>Complete genome sequence of Corynebacterium casei LMG S-19264T (=DSM 44701T), isolated from a smear-ripened cheese.</title>
        <authorList>
            <consortium name="US DOE Joint Genome Institute (JGI-PGF)"/>
            <person name="Walter F."/>
            <person name="Albersmeier A."/>
            <person name="Kalinowski J."/>
            <person name="Ruckert C."/>
        </authorList>
    </citation>
    <scope>NUCLEOTIDE SEQUENCE</scope>
    <source>
        <strain evidence="4">JCM 18487</strain>
    </source>
</reference>
<dbReference type="GO" id="GO:0044781">
    <property type="term" value="P:bacterial-type flagellum organization"/>
    <property type="evidence" value="ECO:0007669"/>
    <property type="project" value="UniProtKB-KW"/>
</dbReference>
<evidence type="ECO:0000256" key="2">
    <source>
        <dbReference type="ARBA" id="ARBA00022795"/>
    </source>
</evidence>
<dbReference type="InterPro" id="IPR005648">
    <property type="entry name" value="FlgD"/>
</dbReference>
<keyword evidence="4" id="KW-0966">Cell projection</keyword>
<dbReference type="Proteomes" id="UP000637695">
    <property type="component" value="Unassembled WGS sequence"/>
</dbReference>
<evidence type="ECO:0000256" key="3">
    <source>
        <dbReference type="SAM" id="MobiDB-lite"/>
    </source>
</evidence>
<gene>
    <name evidence="4" type="primary">flgD</name>
    <name evidence="4" type="ORF">GCM10010885_00310</name>
</gene>
<name>A0A917NEA6_9BACL</name>
<dbReference type="Pfam" id="PF03963">
    <property type="entry name" value="FlgD"/>
    <property type="match status" value="1"/>
</dbReference>
<reference evidence="4" key="2">
    <citation type="submission" date="2020-09" db="EMBL/GenBank/DDBJ databases">
        <authorList>
            <person name="Sun Q."/>
            <person name="Ohkuma M."/>
        </authorList>
    </citation>
    <scope>NUCLEOTIDE SEQUENCE</scope>
    <source>
        <strain evidence="4">JCM 18487</strain>
    </source>
</reference>
<dbReference type="EMBL" id="BMOY01000001">
    <property type="protein sequence ID" value="GGI94735.1"/>
    <property type="molecule type" value="Genomic_DNA"/>
</dbReference>